<dbReference type="Gene3D" id="3.40.50.300">
    <property type="entry name" value="P-loop containing nucleotide triphosphate hydrolases"/>
    <property type="match status" value="2"/>
</dbReference>
<evidence type="ECO:0000256" key="6">
    <source>
        <dbReference type="ARBA" id="ARBA00022840"/>
    </source>
</evidence>
<dbReference type="Proteomes" id="UP001353858">
    <property type="component" value="Unassembled WGS sequence"/>
</dbReference>
<evidence type="ECO:0000256" key="7">
    <source>
        <dbReference type="ARBA" id="ARBA00022989"/>
    </source>
</evidence>
<dbReference type="InterPro" id="IPR044746">
    <property type="entry name" value="ABCC_6TM_D1"/>
</dbReference>
<dbReference type="InterPro" id="IPR003593">
    <property type="entry name" value="AAA+_ATPase"/>
</dbReference>
<organism evidence="13 14">
    <name type="scientific">Aquatica leii</name>
    <dbReference type="NCBI Taxonomy" id="1421715"/>
    <lineage>
        <taxon>Eukaryota</taxon>
        <taxon>Metazoa</taxon>
        <taxon>Ecdysozoa</taxon>
        <taxon>Arthropoda</taxon>
        <taxon>Hexapoda</taxon>
        <taxon>Insecta</taxon>
        <taxon>Pterygota</taxon>
        <taxon>Neoptera</taxon>
        <taxon>Endopterygota</taxon>
        <taxon>Coleoptera</taxon>
        <taxon>Polyphaga</taxon>
        <taxon>Elateriformia</taxon>
        <taxon>Elateroidea</taxon>
        <taxon>Lampyridae</taxon>
        <taxon>Luciolinae</taxon>
        <taxon>Aquatica</taxon>
    </lineage>
</organism>
<evidence type="ECO:0000256" key="10">
    <source>
        <dbReference type="SAM" id="Phobius"/>
    </source>
</evidence>
<evidence type="ECO:0000259" key="12">
    <source>
        <dbReference type="PROSITE" id="PS50929"/>
    </source>
</evidence>
<dbReference type="PANTHER" id="PTHR24223:SF456">
    <property type="entry name" value="MULTIDRUG RESISTANCE-ASSOCIATED PROTEIN LETHAL(2)03659"/>
    <property type="match status" value="1"/>
</dbReference>
<feature type="domain" description="ABC transporter" evidence="11">
    <location>
        <begin position="1052"/>
        <end position="1284"/>
    </location>
</feature>
<keyword evidence="5" id="KW-0547">Nucleotide-binding</keyword>
<evidence type="ECO:0000256" key="2">
    <source>
        <dbReference type="ARBA" id="ARBA00009726"/>
    </source>
</evidence>
<comment type="caution">
    <text evidence="13">The sequence shown here is derived from an EMBL/GenBank/DDBJ whole genome shotgun (WGS) entry which is preliminary data.</text>
</comment>
<keyword evidence="14" id="KW-1185">Reference proteome</keyword>
<feature type="transmembrane region" description="Helical" evidence="10">
    <location>
        <begin position="133"/>
        <end position="155"/>
    </location>
</feature>
<accession>A0AAN7S9J4</accession>
<gene>
    <name evidence="13" type="ORF">RN001_008242</name>
</gene>
<evidence type="ECO:0000256" key="4">
    <source>
        <dbReference type="ARBA" id="ARBA00022692"/>
    </source>
</evidence>
<dbReference type="FunFam" id="3.40.50.300:FF:000482">
    <property type="entry name" value="Multidrug resistance-associated protein member 4"/>
    <property type="match status" value="1"/>
</dbReference>
<comment type="similarity">
    <text evidence="2">Belongs to the ABC transporter superfamily. ABCC family. Conjugate transporter (TC 3.A.1.208) subfamily.</text>
</comment>
<keyword evidence="6" id="KW-0067">ATP-binding</keyword>
<dbReference type="CDD" id="cd18579">
    <property type="entry name" value="ABC_6TM_ABCC_D1"/>
    <property type="match status" value="1"/>
</dbReference>
<feature type="transmembrane region" description="Helical" evidence="10">
    <location>
        <begin position="775"/>
        <end position="797"/>
    </location>
</feature>
<keyword evidence="8 10" id="KW-0472">Membrane</keyword>
<feature type="transmembrane region" description="Helical" evidence="10">
    <location>
        <begin position="233"/>
        <end position="251"/>
    </location>
</feature>
<dbReference type="InterPro" id="IPR003439">
    <property type="entry name" value="ABC_transporter-like_ATP-bd"/>
</dbReference>
<evidence type="ECO:0000256" key="1">
    <source>
        <dbReference type="ARBA" id="ARBA00004141"/>
    </source>
</evidence>
<dbReference type="GO" id="GO:0140359">
    <property type="term" value="F:ABC-type transporter activity"/>
    <property type="evidence" value="ECO:0007669"/>
    <property type="project" value="InterPro"/>
</dbReference>
<name>A0AAN7S9J4_9COLE</name>
<evidence type="ECO:0000259" key="11">
    <source>
        <dbReference type="PROSITE" id="PS50893"/>
    </source>
</evidence>
<evidence type="ECO:0000256" key="8">
    <source>
        <dbReference type="ARBA" id="ARBA00023136"/>
    </source>
</evidence>
<sequence length="1310" mass="146891">MDITKQTVNVNPRENANPLSVLFFTYTAGMFKKGYSKTLDVDDLYNPITSDQSAILGNRLEAKWKKHLEKMKKLEKTPSFLKVLVQTFWPEYLYLGILLIFLDIILRLLSPLMLGELLDYFRSESTKTKDQALLYAGAVVAINAANAVLINQYVMNAFHYGMKVRAACCALIYRKALRLSKTALGETASGKVVNLLSNDVSRFDVVSIFIHHMWIAPTTSLIVTYFLWTEASYAGLIGMIPVFLIAPLQSYTGKLSSVYRRQTAYKTDERVRLMDEIIAGVQVIKMYAWEKPFEKIIKLARKLELKIITKLSYVRGLFMTFNLFTTRVSLFCSLLTMVLMGQEITAPKVFVFMTYFNILSQIMSSMFVRGISEVAEAIVAVKRLQEFLVNDEFVERVQLKNNNESKGNYGDGMIVLDNLSSKWSPNSQENALNNINIIVNKGTLLGVIGSVGSGKSSLLQTILGELDISGGNIEINGSVSYASQEPWVFSATVRQNIIFGKSYNKDRYDEVVRVCNLEKDFKQFNDGDLTIVGDRGASLSGGQKARINLARAVYHDTDIYLLDDPLSAVDTHVGKHLYEQCINGFLANKTRILVTHQVHHLKNAENIIILNNGHVQIQGKYNDLAASDNTYAKLLTSEPEEDEKKGEGPTKLIRQISSRNRSSSMTSTRSESSIIESLLQEEDDENEVKVKEMQEESSKGKVKGSLFLNYLLAGGNVIIVGIVLLLYVLTQMSASAVDYFVSYWVKVEELRTEYAIVHNNTLAEEFPEPGMNTFLYIYGGLIIMLFFIALTRSMTFYKLAMISSKNLHNAMFISVIKATMRFFDTNPSGRILNRFSKDIGTIDELLPKVILDAGQIILLMFGSIILVAVVNPYFLIPTGVIACFFLLCRMVFLKSSKNIKRLEGITRSPVFTHLNASLQGLTTIRAYGAQDILISEFDKHQDLHTSAWYMYIAASSAFGFSLDILCFIYTGLVTFSFLMIGEKTAGGDVGLAISQATALTGLVQWGMRQAAEVSNQLMSVERVLEYASLPSEKQPITPKTPKKDEWPTNGKISFQNMGLRYADGTELVLKNLNITIHPKEKIGIVGRTGAGKSSLIAALFRLAIIEGEIEIDGIYTKDLLLQDLRSKISIIPQDPVLFSGTLRYNLDPFGEYPDEVLYKALKEVELKDPSNIINRLENHVMDGGSNYSVGQRQLVCLARAIIRNNKILMLDEATANVDPQTDAVIQKTIREKFADCTVLTVAHRLNTIMDSDRVLVMDSGTMVEFNHPHLLMQNHKGVFYKMVAETGKHITEQLKKIARQNYEEKHGVPE</sequence>
<comment type="subcellular location">
    <subcellularLocation>
        <location evidence="1">Membrane</location>
        <topology evidence="1">Multi-pass membrane protein</topology>
    </subcellularLocation>
</comment>
<dbReference type="PROSITE" id="PS00211">
    <property type="entry name" value="ABC_TRANSPORTER_1"/>
    <property type="match status" value="2"/>
</dbReference>
<keyword evidence="7 10" id="KW-1133">Transmembrane helix</keyword>
<dbReference type="SUPFAM" id="SSF52540">
    <property type="entry name" value="P-loop containing nucleoside triphosphate hydrolases"/>
    <property type="match status" value="2"/>
</dbReference>
<feature type="transmembrane region" description="Helical" evidence="10">
    <location>
        <begin position="874"/>
        <end position="892"/>
    </location>
</feature>
<dbReference type="InterPro" id="IPR050173">
    <property type="entry name" value="ABC_transporter_C-like"/>
</dbReference>
<evidence type="ECO:0000256" key="5">
    <source>
        <dbReference type="ARBA" id="ARBA00022741"/>
    </source>
</evidence>
<feature type="transmembrane region" description="Helical" evidence="10">
    <location>
        <begin position="92"/>
        <end position="113"/>
    </location>
</feature>
<feature type="transmembrane region" description="Helical" evidence="10">
    <location>
        <begin position="349"/>
        <end position="368"/>
    </location>
</feature>
<dbReference type="PROSITE" id="PS50929">
    <property type="entry name" value="ABC_TM1F"/>
    <property type="match status" value="2"/>
</dbReference>
<feature type="region of interest" description="Disordered" evidence="9">
    <location>
        <begin position="636"/>
        <end position="678"/>
    </location>
</feature>
<dbReference type="InterPro" id="IPR027417">
    <property type="entry name" value="P-loop_NTPase"/>
</dbReference>
<dbReference type="FunFam" id="1.20.1560.10:FF:000026">
    <property type="entry name" value="Multidrug resistance-associated protein lethal(2)03659"/>
    <property type="match status" value="1"/>
</dbReference>
<feature type="domain" description="ABC transmembrane type-1" evidence="12">
    <location>
        <begin position="95"/>
        <end position="367"/>
    </location>
</feature>
<dbReference type="PANTHER" id="PTHR24223">
    <property type="entry name" value="ATP-BINDING CASSETTE SUB-FAMILY C"/>
    <property type="match status" value="1"/>
</dbReference>
<dbReference type="PROSITE" id="PS50893">
    <property type="entry name" value="ABC_TRANSPORTER_2"/>
    <property type="match status" value="2"/>
</dbReference>
<feature type="transmembrane region" description="Helical" evidence="10">
    <location>
        <begin position="707"/>
        <end position="729"/>
    </location>
</feature>
<feature type="domain" description="ABC transporter" evidence="11">
    <location>
        <begin position="414"/>
        <end position="637"/>
    </location>
</feature>
<feature type="transmembrane region" description="Helical" evidence="10">
    <location>
        <begin position="316"/>
        <end position="337"/>
    </location>
</feature>
<dbReference type="EMBL" id="JARPUR010000003">
    <property type="protein sequence ID" value="KAK4880096.1"/>
    <property type="molecule type" value="Genomic_DNA"/>
</dbReference>
<feature type="transmembrane region" description="Helical" evidence="10">
    <location>
        <begin position="948"/>
        <end position="972"/>
    </location>
</feature>
<dbReference type="CDD" id="cd03244">
    <property type="entry name" value="ABCC_MRP_domain2"/>
    <property type="match status" value="1"/>
</dbReference>
<protein>
    <submittedName>
        <fullName evidence="13">Uncharacterized protein</fullName>
    </submittedName>
</protein>
<evidence type="ECO:0000313" key="13">
    <source>
        <dbReference type="EMBL" id="KAK4880096.1"/>
    </source>
</evidence>
<dbReference type="GO" id="GO:0016887">
    <property type="term" value="F:ATP hydrolysis activity"/>
    <property type="evidence" value="ECO:0007669"/>
    <property type="project" value="InterPro"/>
</dbReference>
<evidence type="ECO:0000313" key="14">
    <source>
        <dbReference type="Proteomes" id="UP001353858"/>
    </source>
</evidence>
<feature type="transmembrane region" description="Helical" evidence="10">
    <location>
        <begin position="849"/>
        <end position="868"/>
    </location>
</feature>
<evidence type="ECO:0000256" key="9">
    <source>
        <dbReference type="SAM" id="MobiDB-lite"/>
    </source>
</evidence>
<reference evidence="14" key="1">
    <citation type="submission" date="2023-01" db="EMBL/GenBank/DDBJ databases">
        <title>Key to firefly adult light organ development and bioluminescence: homeobox transcription factors regulate luciferase expression and transportation to peroxisome.</title>
        <authorList>
            <person name="Fu X."/>
        </authorList>
    </citation>
    <scope>NUCLEOTIDE SEQUENCE [LARGE SCALE GENOMIC DNA]</scope>
</reference>
<dbReference type="GO" id="GO:0016020">
    <property type="term" value="C:membrane"/>
    <property type="evidence" value="ECO:0007669"/>
    <property type="project" value="UniProtKB-SubCell"/>
</dbReference>
<dbReference type="FunFam" id="1.20.1560.10:FF:000014">
    <property type="entry name" value="Multidrug resistance-associated protein member 4"/>
    <property type="match status" value="1"/>
</dbReference>
<feature type="domain" description="ABC transmembrane type-1" evidence="12">
    <location>
        <begin position="722"/>
        <end position="1015"/>
    </location>
</feature>
<dbReference type="Pfam" id="PF00005">
    <property type="entry name" value="ABC_tran"/>
    <property type="match status" value="2"/>
</dbReference>
<dbReference type="Pfam" id="PF00664">
    <property type="entry name" value="ABC_membrane"/>
    <property type="match status" value="2"/>
</dbReference>
<dbReference type="Gene3D" id="1.20.1560.10">
    <property type="entry name" value="ABC transporter type 1, transmembrane domain"/>
    <property type="match status" value="2"/>
</dbReference>
<feature type="transmembrane region" description="Helical" evidence="10">
    <location>
        <begin position="205"/>
        <end position="227"/>
    </location>
</feature>
<dbReference type="FunFam" id="3.40.50.300:FF:000163">
    <property type="entry name" value="Multidrug resistance-associated protein member 4"/>
    <property type="match status" value="1"/>
</dbReference>
<keyword evidence="3" id="KW-0813">Transport</keyword>
<dbReference type="GO" id="GO:0005524">
    <property type="term" value="F:ATP binding"/>
    <property type="evidence" value="ECO:0007669"/>
    <property type="project" value="UniProtKB-KW"/>
</dbReference>
<dbReference type="InterPro" id="IPR036640">
    <property type="entry name" value="ABC1_TM_sf"/>
</dbReference>
<keyword evidence="4 10" id="KW-0812">Transmembrane</keyword>
<feature type="compositionally biased region" description="Low complexity" evidence="9">
    <location>
        <begin position="653"/>
        <end position="678"/>
    </location>
</feature>
<dbReference type="SMART" id="SM00382">
    <property type="entry name" value="AAA"/>
    <property type="match status" value="2"/>
</dbReference>
<evidence type="ECO:0000256" key="3">
    <source>
        <dbReference type="ARBA" id="ARBA00022448"/>
    </source>
</evidence>
<dbReference type="InterPro" id="IPR011527">
    <property type="entry name" value="ABC1_TM_dom"/>
</dbReference>
<dbReference type="InterPro" id="IPR017871">
    <property type="entry name" value="ABC_transporter-like_CS"/>
</dbReference>
<dbReference type="SUPFAM" id="SSF90123">
    <property type="entry name" value="ABC transporter transmembrane region"/>
    <property type="match status" value="2"/>
</dbReference>
<dbReference type="CDD" id="cd03250">
    <property type="entry name" value="ABCC_MRP_domain1"/>
    <property type="match status" value="1"/>
</dbReference>
<proteinExistence type="inferred from homology"/>